<gene>
    <name evidence="1" type="ORF">OVA965_LOCUS27071</name>
    <name evidence="2" type="ORF">TMI583_LOCUS27814</name>
</gene>
<accession>A0A8S2EN85</accession>
<dbReference type="EMBL" id="CAJNOK010017672">
    <property type="protein sequence ID" value="CAF1268550.1"/>
    <property type="molecule type" value="Genomic_DNA"/>
</dbReference>
<dbReference type="EMBL" id="CAJOBA010039232">
    <property type="protein sequence ID" value="CAF4074287.1"/>
    <property type="molecule type" value="Genomic_DNA"/>
</dbReference>
<feature type="non-terminal residue" evidence="1">
    <location>
        <position position="1"/>
    </location>
</feature>
<dbReference type="Proteomes" id="UP000677228">
    <property type="component" value="Unassembled WGS sequence"/>
</dbReference>
<evidence type="ECO:0000313" key="1">
    <source>
        <dbReference type="EMBL" id="CAF1268550.1"/>
    </source>
</evidence>
<dbReference type="Proteomes" id="UP000682733">
    <property type="component" value="Unassembled WGS sequence"/>
</dbReference>
<dbReference type="AlphaFoldDB" id="A0A8S2EN85"/>
<evidence type="ECO:0000313" key="3">
    <source>
        <dbReference type="Proteomes" id="UP000677228"/>
    </source>
</evidence>
<proteinExistence type="predicted"/>
<sequence length="187" mass="21841">KNLNGSSVNSTSNYAISSVLRLIGDYVKKKLPNGYYFKLHQGESILSDDNLPNASKKITQLQNRLERRLHRSLQQFLGKRVKPGRRRAREHHHHLRITRNEYDYLKSVGITSQFSSQMVFFTSLNVTVNLVYGEHKDKVCYVSDFECKVRKSNSTTCETEDGEKIKVTGDYFFYMKILRGERNRRLN</sequence>
<name>A0A8S2EN85_9BILA</name>
<reference evidence="1" key="1">
    <citation type="submission" date="2021-02" db="EMBL/GenBank/DDBJ databases">
        <authorList>
            <person name="Nowell W R."/>
        </authorList>
    </citation>
    <scope>NUCLEOTIDE SEQUENCE</scope>
</reference>
<organism evidence="1 3">
    <name type="scientific">Didymodactylos carnosus</name>
    <dbReference type="NCBI Taxonomy" id="1234261"/>
    <lineage>
        <taxon>Eukaryota</taxon>
        <taxon>Metazoa</taxon>
        <taxon>Spiralia</taxon>
        <taxon>Gnathifera</taxon>
        <taxon>Rotifera</taxon>
        <taxon>Eurotatoria</taxon>
        <taxon>Bdelloidea</taxon>
        <taxon>Philodinida</taxon>
        <taxon>Philodinidae</taxon>
        <taxon>Didymodactylos</taxon>
    </lineage>
</organism>
<evidence type="ECO:0000313" key="2">
    <source>
        <dbReference type="EMBL" id="CAF4074287.1"/>
    </source>
</evidence>
<protein>
    <submittedName>
        <fullName evidence="1">Uncharacterized protein</fullName>
    </submittedName>
</protein>
<comment type="caution">
    <text evidence="1">The sequence shown here is derived from an EMBL/GenBank/DDBJ whole genome shotgun (WGS) entry which is preliminary data.</text>
</comment>